<feature type="binding site" evidence="10">
    <location>
        <position position="74"/>
    </location>
    <ligand>
        <name>Ca(2+)</name>
        <dbReference type="ChEBI" id="CHEBI:29108"/>
        <label>1</label>
    </ligand>
</feature>
<feature type="binding site" evidence="10">
    <location>
        <position position="246"/>
    </location>
    <ligand>
        <name>Ca(2+)</name>
        <dbReference type="ChEBI" id="CHEBI:29108"/>
        <label>2</label>
    </ligand>
</feature>
<dbReference type="EMBL" id="CM026433">
    <property type="protein sequence ID" value="KAG0553973.1"/>
    <property type="molecule type" value="Genomic_DNA"/>
</dbReference>
<feature type="chain" id="PRO_5035958792" description="Peroxidase" evidence="13">
    <location>
        <begin position="25"/>
        <end position="315"/>
    </location>
</feature>
<accession>A0A8T0G408</accession>
<dbReference type="OrthoDB" id="2113341at2759"/>
<feature type="binding site" evidence="10">
    <location>
        <position position="239"/>
    </location>
    <ligand>
        <name>Ca(2+)</name>
        <dbReference type="ChEBI" id="CHEBI:29108"/>
        <label>2</label>
    </ligand>
</feature>
<evidence type="ECO:0000256" key="10">
    <source>
        <dbReference type="PIRSR" id="PIRSR600823-3"/>
    </source>
</evidence>
<dbReference type="PRINTS" id="PR00458">
    <property type="entry name" value="PEROXIDASE"/>
</dbReference>
<keyword evidence="13" id="KW-0964">Secreted</keyword>
<evidence type="ECO:0000313" key="16">
    <source>
        <dbReference type="Proteomes" id="UP000822688"/>
    </source>
</evidence>
<dbReference type="AlphaFoldDB" id="A0A8T0G408"/>
<comment type="caution">
    <text evidence="15">The sequence shown here is derived from an EMBL/GenBank/DDBJ whole genome shotgun (WGS) entry which is preliminary data.</text>
</comment>
<gene>
    <name evidence="15" type="ORF">KC19_12G052800</name>
</gene>
<evidence type="ECO:0000256" key="7">
    <source>
        <dbReference type="ARBA" id="ARBA00023157"/>
    </source>
</evidence>
<dbReference type="PRINTS" id="PR00461">
    <property type="entry name" value="PLPEROXIDASE"/>
</dbReference>
<feature type="disulfide bond" evidence="12">
    <location>
        <begin position="35"/>
        <end position="113"/>
    </location>
</feature>
<feature type="binding site" evidence="10">
    <location>
        <position position="78"/>
    </location>
    <ligand>
        <name>Ca(2+)</name>
        <dbReference type="ChEBI" id="CHEBI:29108"/>
        <label>1</label>
    </ligand>
</feature>
<dbReference type="Pfam" id="PF00141">
    <property type="entry name" value="peroxidase"/>
    <property type="match status" value="1"/>
</dbReference>
<feature type="site" description="Transition state stabilizer" evidence="11">
    <location>
        <position position="62"/>
    </location>
</feature>
<evidence type="ECO:0000259" key="14">
    <source>
        <dbReference type="PROSITE" id="PS50873"/>
    </source>
</evidence>
<sequence>MGSWRIWAVVAAVMLLELQVVVDAQLRYGYYDGVCPGVEDRVRTLTRRSFVADATASAAMLRLAFHDCQVGTGGCDASIMMDGNGGEMSSDNNFGVKRLDIINSIKSDMEDMCPTTVSCADIIAMAGREAVAFNGGPDIQIPLGRKDIDFSSASEADAKLPPATSSVDRMLSVFGAFGMTAEESVAILGAHTIGGGHCKNIQDRLKFNSPSAPDSLLFRTQLMSACAVNVFNVAVLNNDATQFTFDNQYFRDIQNGRGLFTVDNLVSTDPRTAPIVQLYASNEGAFFASFQSAYVKLTSRALTGNRGSVRSSCQQ</sequence>
<dbReference type="InterPro" id="IPR019794">
    <property type="entry name" value="Peroxidases_AS"/>
</dbReference>
<dbReference type="FunFam" id="1.10.420.10:FF:000001">
    <property type="entry name" value="Peroxidase"/>
    <property type="match status" value="1"/>
</dbReference>
<evidence type="ECO:0000313" key="15">
    <source>
        <dbReference type="EMBL" id="KAG0553973.1"/>
    </source>
</evidence>
<keyword evidence="16" id="KW-1185">Reference proteome</keyword>
<feature type="binding site" evidence="10">
    <location>
        <position position="76"/>
    </location>
    <ligand>
        <name>Ca(2+)</name>
        <dbReference type="ChEBI" id="CHEBI:29108"/>
        <label>1</label>
    </ligand>
</feature>
<feature type="disulfide bond" evidence="12">
    <location>
        <begin position="68"/>
        <end position="75"/>
    </location>
</feature>
<dbReference type="PROSITE" id="PS50873">
    <property type="entry name" value="PEROXIDASE_4"/>
    <property type="match status" value="1"/>
</dbReference>
<dbReference type="EC" id="1.11.1.7" evidence="13"/>
<dbReference type="Proteomes" id="UP000822688">
    <property type="component" value="Chromosome 12"/>
</dbReference>
<keyword evidence="3 13" id="KW-0349">Heme</keyword>
<keyword evidence="5 13" id="KW-0560">Oxidoreductase</keyword>
<name>A0A8T0G408_CERPU</name>
<comment type="similarity">
    <text evidence="13">Belongs to the peroxidase family. Classical plant (class III) peroxidase subfamily.</text>
</comment>
<feature type="binding site" evidence="10">
    <location>
        <position position="87"/>
    </location>
    <ligand>
        <name>Ca(2+)</name>
        <dbReference type="ChEBI" id="CHEBI:29108"/>
        <label>1</label>
    </ligand>
</feature>
<dbReference type="GO" id="GO:0042744">
    <property type="term" value="P:hydrogen peroxide catabolic process"/>
    <property type="evidence" value="ECO:0007669"/>
    <property type="project" value="UniProtKB-KW"/>
</dbReference>
<feature type="disulfide bond" evidence="12">
    <location>
        <begin position="119"/>
        <end position="313"/>
    </location>
</feature>
<dbReference type="GO" id="GO:0006979">
    <property type="term" value="P:response to oxidative stress"/>
    <property type="evidence" value="ECO:0007669"/>
    <property type="project" value="UniProtKB-UniRule"/>
</dbReference>
<dbReference type="InterPro" id="IPR033905">
    <property type="entry name" value="Secretory_peroxidase"/>
</dbReference>
<dbReference type="PANTHER" id="PTHR31517:SF81">
    <property type="entry name" value="PEROXIDASE"/>
    <property type="match status" value="1"/>
</dbReference>
<feature type="binding site" evidence="10">
    <location>
        <position position="67"/>
    </location>
    <ligand>
        <name>Ca(2+)</name>
        <dbReference type="ChEBI" id="CHEBI:29108"/>
        <label>1</label>
    </ligand>
</feature>
<evidence type="ECO:0000256" key="11">
    <source>
        <dbReference type="PIRSR" id="PIRSR600823-4"/>
    </source>
</evidence>
<evidence type="ECO:0000256" key="6">
    <source>
        <dbReference type="ARBA" id="ARBA00023004"/>
    </source>
</evidence>
<comment type="cofactor">
    <cofactor evidence="10 13">
        <name>Ca(2+)</name>
        <dbReference type="ChEBI" id="CHEBI:29108"/>
    </cofactor>
    <text evidence="10 13">Binds 2 calcium ions per subunit.</text>
</comment>
<organism evidence="15 16">
    <name type="scientific">Ceratodon purpureus</name>
    <name type="common">Fire moss</name>
    <name type="synonym">Dicranum purpureum</name>
    <dbReference type="NCBI Taxonomy" id="3225"/>
    <lineage>
        <taxon>Eukaryota</taxon>
        <taxon>Viridiplantae</taxon>
        <taxon>Streptophyta</taxon>
        <taxon>Embryophyta</taxon>
        <taxon>Bryophyta</taxon>
        <taxon>Bryophytina</taxon>
        <taxon>Bryopsida</taxon>
        <taxon>Dicranidae</taxon>
        <taxon>Pseudoditrichales</taxon>
        <taxon>Ditrichaceae</taxon>
        <taxon>Ceratodon</taxon>
    </lineage>
</organism>
<dbReference type="InterPro" id="IPR000823">
    <property type="entry name" value="Peroxidase_pln"/>
</dbReference>
<feature type="binding site" evidence="9">
    <location>
        <position position="161"/>
    </location>
    <ligand>
        <name>substrate</name>
    </ligand>
</feature>
<dbReference type="PROSITE" id="PS00436">
    <property type="entry name" value="PEROXIDASE_2"/>
    <property type="match status" value="1"/>
</dbReference>
<dbReference type="CDD" id="cd00693">
    <property type="entry name" value="secretory_peroxidase"/>
    <property type="match status" value="1"/>
</dbReference>
<feature type="signal peptide" evidence="13">
    <location>
        <begin position="1"/>
        <end position="24"/>
    </location>
</feature>
<feature type="binding site" evidence="10">
    <location>
        <position position="241"/>
    </location>
    <ligand>
        <name>Ca(2+)</name>
        <dbReference type="ChEBI" id="CHEBI:29108"/>
        <label>2</label>
    </ligand>
</feature>
<evidence type="ECO:0000256" key="9">
    <source>
        <dbReference type="PIRSR" id="PIRSR600823-2"/>
    </source>
</evidence>
<dbReference type="GO" id="GO:0140825">
    <property type="term" value="F:lactoperoxidase activity"/>
    <property type="evidence" value="ECO:0007669"/>
    <property type="project" value="UniProtKB-EC"/>
</dbReference>
<comment type="catalytic activity">
    <reaction evidence="1 13">
        <text>2 a phenolic donor + H2O2 = 2 a phenolic radical donor + 2 H2O</text>
        <dbReference type="Rhea" id="RHEA:56136"/>
        <dbReference type="ChEBI" id="CHEBI:15377"/>
        <dbReference type="ChEBI" id="CHEBI:16240"/>
        <dbReference type="ChEBI" id="CHEBI:139520"/>
        <dbReference type="ChEBI" id="CHEBI:139521"/>
        <dbReference type="EC" id="1.11.1.7"/>
    </reaction>
</comment>
<feature type="domain" description="Plant heme peroxidase family profile" evidence="14">
    <location>
        <begin position="25"/>
        <end position="315"/>
    </location>
</feature>
<dbReference type="GO" id="GO:0046872">
    <property type="term" value="F:metal ion binding"/>
    <property type="evidence" value="ECO:0007669"/>
    <property type="project" value="UniProtKB-UniRule"/>
</dbReference>
<dbReference type="InterPro" id="IPR010255">
    <property type="entry name" value="Haem_peroxidase_sf"/>
</dbReference>
<keyword evidence="4 10" id="KW-0479">Metal-binding</keyword>
<comment type="cofactor">
    <cofactor evidence="10 13">
        <name>heme b</name>
        <dbReference type="ChEBI" id="CHEBI:60344"/>
    </cofactor>
    <text evidence="10 13">Binds 1 heme b (iron(II)-protoporphyrin IX) group per subunit.</text>
</comment>
<feature type="active site" description="Proton acceptor" evidence="8">
    <location>
        <position position="66"/>
    </location>
</feature>
<dbReference type="InterPro" id="IPR002016">
    <property type="entry name" value="Haem_peroxidase"/>
</dbReference>
<keyword evidence="7 12" id="KW-1015">Disulfide bond</keyword>
<dbReference type="PANTHER" id="PTHR31517">
    <property type="match status" value="1"/>
</dbReference>
<comment type="function">
    <text evidence="13">Removal of H(2)O(2), oxidation of toxic reductants, biosynthesis and degradation of lignin, suberization, auxin catabolism, response to environmental stresses such as wounding, pathogen attack and oxidative stress.</text>
</comment>
<feature type="binding site" evidence="10">
    <location>
        <position position="70"/>
    </location>
    <ligand>
        <name>Ca(2+)</name>
        <dbReference type="ChEBI" id="CHEBI:29108"/>
        <label>1</label>
    </ligand>
</feature>
<keyword evidence="10 13" id="KW-0106">Calcium</keyword>
<reference evidence="15" key="1">
    <citation type="submission" date="2020-06" db="EMBL/GenBank/DDBJ databases">
        <title>WGS assembly of Ceratodon purpureus strain R40.</title>
        <authorList>
            <person name="Carey S.B."/>
            <person name="Jenkins J."/>
            <person name="Shu S."/>
            <person name="Lovell J.T."/>
            <person name="Sreedasyam A."/>
            <person name="Maumus F."/>
            <person name="Tiley G.P."/>
            <person name="Fernandez-Pozo N."/>
            <person name="Barry K."/>
            <person name="Chen C."/>
            <person name="Wang M."/>
            <person name="Lipzen A."/>
            <person name="Daum C."/>
            <person name="Saski C.A."/>
            <person name="Payton A.C."/>
            <person name="Mcbreen J.C."/>
            <person name="Conrad R.E."/>
            <person name="Kollar L.M."/>
            <person name="Olsson S."/>
            <person name="Huttunen S."/>
            <person name="Landis J.B."/>
            <person name="Wickett N.J."/>
            <person name="Johnson M.G."/>
            <person name="Rensing S.A."/>
            <person name="Grimwood J."/>
            <person name="Schmutz J."/>
            <person name="Mcdaniel S.F."/>
        </authorList>
    </citation>
    <scope>NUCLEOTIDE SEQUENCE</scope>
    <source>
        <strain evidence="15">R40</strain>
    </source>
</reference>
<feature type="disulfide bond" evidence="12">
    <location>
        <begin position="198"/>
        <end position="226"/>
    </location>
</feature>
<dbReference type="Gene3D" id="1.10.420.10">
    <property type="entry name" value="Peroxidase, domain 2"/>
    <property type="match status" value="1"/>
</dbReference>
<dbReference type="GO" id="GO:0005576">
    <property type="term" value="C:extracellular region"/>
    <property type="evidence" value="ECO:0007669"/>
    <property type="project" value="UniProtKB-SubCell"/>
</dbReference>
<feature type="binding site" evidence="10">
    <location>
        <position position="192"/>
    </location>
    <ligand>
        <name>Ca(2+)</name>
        <dbReference type="ChEBI" id="CHEBI:29108"/>
        <label>2</label>
    </ligand>
</feature>
<dbReference type="SUPFAM" id="SSF48113">
    <property type="entry name" value="Heme-dependent peroxidases"/>
    <property type="match status" value="1"/>
</dbReference>
<keyword evidence="13" id="KW-0376">Hydrogen peroxide</keyword>
<evidence type="ECO:0000256" key="8">
    <source>
        <dbReference type="PIRSR" id="PIRSR600823-1"/>
    </source>
</evidence>
<dbReference type="Gene3D" id="1.10.520.10">
    <property type="match status" value="1"/>
</dbReference>
<feature type="binding site" description="axial binding residue" evidence="10">
    <location>
        <position position="191"/>
    </location>
    <ligand>
        <name>heme b</name>
        <dbReference type="ChEBI" id="CHEBI:60344"/>
    </ligand>
    <ligandPart>
        <name>Fe</name>
        <dbReference type="ChEBI" id="CHEBI:18248"/>
    </ligandPart>
</feature>
<keyword evidence="13" id="KW-0732">Signal</keyword>
<evidence type="ECO:0000256" key="5">
    <source>
        <dbReference type="ARBA" id="ARBA00023002"/>
    </source>
</evidence>
<evidence type="ECO:0000256" key="13">
    <source>
        <dbReference type="RuleBase" id="RU362060"/>
    </source>
</evidence>
<evidence type="ECO:0000256" key="3">
    <source>
        <dbReference type="ARBA" id="ARBA00022617"/>
    </source>
</evidence>
<dbReference type="GO" id="GO:0020037">
    <property type="term" value="F:heme binding"/>
    <property type="evidence" value="ECO:0007669"/>
    <property type="project" value="UniProtKB-UniRule"/>
</dbReference>
<evidence type="ECO:0000256" key="4">
    <source>
        <dbReference type="ARBA" id="ARBA00022723"/>
    </source>
</evidence>
<evidence type="ECO:0000256" key="2">
    <source>
        <dbReference type="ARBA" id="ARBA00022559"/>
    </source>
</evidence>
<keyword evidence="2 13" id="KW-0575">Peroxidase</keyword>
<comment type="subcellular location">
    <subcellularLocation>
        <location evidence="13">Secreted</location>
    </subcellularLocation>
</comment>
<keyword evidence="6 10" id="KW-0408">Iron</keyword>
<evidence type="ECO:0000256" key="12">
    <source>
        <dbReference type="PIRSR" id="PIRSR600823-5"/>
    </source>
</evidence>
<protein>
    <recommendedName>
        <fullName evidence="13">Peroxidase</fullName>
        <ecNumber evidence="13">1.11.1.7</ecNumber>
    </recommendedName>
</protein>
<evidence type="ECO:0000256" key="1">
    <source>
        <dbReference type="ARBA" id="ARBA00000189"/>
    </source>
</evidence>
<proteinExistence type="inferred from homology"/>